<evidence type="ECO:0000313" key="2">
    <source>
        <dbReference type="Proteomes" id="UP000789920"/>
    </source>
</evidence>
<evidence type="ECO:0000313" key="1">
    <source>
        <dbReference type="EMBL" id="CAG8751968.1"/>
    </source>
</evidence>
<accession>A0ACA9QGL6</accession>
<dbReference type="EMBL" id="CAJVQC010032765">
    <property type="protein sequence ID" value="CAG8751968.1"/>
    <property type="molecule type" value="Genomic_DNA"/>
</dbReference>
<keyword evidence="2" id="KW-1185">Reference proteome</keyword>
<name>A0ACA9QGL6_9GLOM</name>
<gene>
    <name evidence="1" type="ORF">RPERSI_LOCUS14283</name>
</gene>
<feature type="non-terminal residue" evidence="1">
    <location>
        <position position="1"/>
    </location>
</feature>
<protein>
    <submittedName>
        <fullName evidence="1">23343_t:CDS:1</fullName>
    </submittedName>
</protein>
<reference evidence="1" key="1">
    <citation type="submission" date="2021-06" db="EMBL/GenBank/DDBJ databases">
        <authorList>
            <person name="Kallberg Y."/>
            <person name="Tangrot J."/>
            <person name="Rosling A."/>
        </authorList>
    </citation>
    <scope>NUCLEOTIDE SEQUENCE</scope>
    <source>
        <strain evidence="1">MA461A</strain>
    </source>
</reference>
<organism evidence="1 2">
    <name type="scientific">Racocetra persica</name>
    <dbReference type="NCBI Taxonomy" id="160502"/>
    <lineage>
        <taxon>Eukaryota</taxon>
        <taxon>Fungi</taxon>
        <taxon>Fungi incertae sedis</taxon>
        <taxon>Mucoromycota</taxon>
        <taxon>Glomeromycotina</taxon>
        <taxon>Glomeromycetes</taxon>
        <taxon>Diversisporales</taxon>
        <taxon>Gigasporaceae</taxon>
        <taxon>Racocetra</taxon>
    </lineage>
</organism>
<sequence>TAKKHLNKILNDVELDALLNGPKRLEEIDQKLSKLGGGK</sequence>
<comment type="caution">
    <text evidence="1">The sequence shown here is derived from an EMBL/GenBank/DDBJ whole genome shotgun (WGS) entry which is preliminary data.</text>
</comment>
<proteinExistence type="predicted"/>
<dbReference type="Proteomes" id="UP000789920">
    <property type="component" value="Unassembled WGS sequence"/>
</dbReference>